<dbReference type="AlphaFoldDB" id="A0A921GPC2"/>
<reference evidence="3" key="1">
    <citation type="journal article" date="2021" name="PeerJ">
        <title>Extensive microbial diversity within the chicken gut microbiome revealed by metagenomics and culture.</title>
        <authorList>
            <person name="Gilroy R."/>
            <person name="Ravi A."/>
            <person name="Getino M."/>
            <person name="Pursley I."/>
            <person name="Horton D.L."/>
            <person name="Alikhan N.F."/>
            <person name="Baker D."/>
            <person name="Gharbi K."/>
            <person name="Hall N."/>
            <person name="Watson M."/>
            <person name="Adriaenssens E.M."/>
            <person name="Foster-Nyarko E."/>
            <person name="Jarju S."/>
            <person name="Secka A."/>
            <person name="Antonio M."/>
            <person name="Oren A."/>
            <person name="Chaudhuri R.R."/>
            <person name="La Ragione R."/>
            <person name="Hildebrand F."/>
            <person name="Pallen M.J."/>
        </authorList>
    </citation>
    <scope>NUCLEOTIDE SEQUENCE</scope>
    <source>
        <strain evidence="3">1647</strain>
    </source>
</reference>
<dbReference type="GO" id="GO:0043164">
    <property type="term" value="P:Gram-negative-bacterium-type cell wall biogenesis"/>
    <property type="evidence" value="ECO:0007669"/>
    <property type="project" value="TreeGrafter"/>
</dbReference>
<evidence type="ECO:0000313" key="4">
    <source>
        <dbReference type="Proteomes" id="UP000775129"/>
    </source>
</evidence>
<dbReference type="Pfam" id="PF02698">
    <property type="entry name" value="DUF218"/>
    <property type="match status" value="1"/>
</dbReference>
<proteinExistence type="predicted"/>
<dbReference type="InterPro" id="IPR051599">
    <property type="entry name" value="Cell_Envelope_Assoc"/>
</dbReference>
<feature type="transmembrane region" description="Helical" evidence="1">
    <location>
        <begin position="120"/>
        <end position="144"/>
    </location>
</feature>
<dbReference type="EMBL" id="DYWO01000259">
    <property type="protein sequence ID" value="HJF49891.1"/>
    <property type="molecule type" value="Genomic_DNA"/>
</dbReference>
<feature type="transmembrane region" description="Helical" evidence="1">
    <location>
        <begin position="25"/>
        <end position="43"/>
    </location>
</feature>
<protein>
    <submittedName>
        <fullName evidence="3">YdcF family protein</fullName>
    </submittedName>
</protein>
<dbReference type="PANTHER" id="PTHR30336:SF4">
    <property type="entry name" value="ENVELOPE BIOGENESIS FACTOR ELYC"/>
    <property type="match status" value="1"/>
</dbReference>
<dbReference type="Proteomes" id="UP000775129">
    <property type="component" value="Unassembled WGS sequence"/>
</dbReference>
<dbReference type="InterPro" id="IPR014729">
    <property type="entry name" value="Rossmann-like_a/b/a_fold"/>
</dbReference>
<keyword evidence="1" id="KW-0812">Transmembrane</keyword>
<dbReference type="PANTHER" id="PTHR30336">
    <property type="entry name" value="INNER MEMBRANE PROTEIN, PROBABLE PERMEASE"/>
    <property type="match status" value="1"/>
</dbReference>
<feature type="transmembrane region" description="Helical" evidence="1">
    <location>
        <begin position="313"/>
        <end position="334"/>
    </location>
</feature>
<evidence type="ECO:0000313" key="3">
    <source>
        <dbReference type="EMBL" id="HJF49891.1"/>
    </source>
</evidence>
<dbReference type="CDD" id="cd06259">
    <property type="entry name" value="YdcF-like"/>
    <property type="match status" value="1"/>
</dbReference>
<accession>A0A921GPC2</accession>
<keyword evidence="1" id="KW-1133">Transmembrane helix</keyword>
<keyword evidence="1" id="KW-0472">Membrane</keyword>
<feature type="transmembrane region" description="Helical" evidence="1">
    <location>
        <begin position="49"/>
        <end position="73"/>
    </location>
</feature>
<organism evidence="3 4">
    <name type="scientific">Brachybacterium paraconglomeratum</name>
    <dbReference type="NCBI Taxonomy" id="173362"/>
    <lineage>
        <taxon>Bacteria</taxon>
        <taxon>Bacillati</taxon>
        <taxon>Actinomycetota</taxon>
        <taxon>Actinomycetes</taxon>
        <taxon>Micrococcales</taxon>
        <taxon>Dermabacteraceae</taxon>
        <taxon>Brachybacterium</taxon>
    </lineage>
</organism>
<gene>
    <name evidence="3" type="ORF">K8W24_08860</name>
</gene>
<dbReference type="GO" id="GO:0005886">
    <property type="term" value="C:plasma membrane"/>
    <property type="evidence" value="ECO:0007669"/>
    <property type="project" value="TreeGrafter"/>
</dbReference>
<feature type="transmembrane region" description="Helical" evidence="1">
    <location>
        <begin position="94"/>
        <end position="114"/>
    </location>
</feature>
<feature type="domain" description="DUF218" evidence="2">
    <location>
        <begin position="158"/>
        <end position="304"/>
    </location>
</feature>
<dbReference type="Gene3D" id="3.40.50.620">
    <property type="entry name" value="HUPs"/>
    <property type="match status" value="1"/>
</dbReference>
<comment type="caution">
    <text evidence="3">The sequence shown here is derived from an EMBL/GenBank/DDBJ whole genome shotgun (WGS) entry which is preliminary data.</text>
</comment>
<sequence>MLSAILAVGCWWWYRRMWAREPRRLRTAVLALLAGWFALSITVEMVTYVVPGAGLLVLLVVALLPLSVFVLAAMLMRNGLRMVRREGRSLGNSLSLLAGITLFVLPPAAVLLILSFEPVAWVAAVLILWGSAQVGVQFVVFYTFTALYARRPPRPDPEAVVVLGSGLIRGKVPPLLRSRLDRGRQIAETVAAPARPLLIASGGQGPDEPRSEGEAMREYLVEESGYADGEVVAETRSRSTEQNLRFSRALADERPDAQGRQLLVVTNGYHVPRAALISRGIGVDADVVGAPTARYFVPSAYIREFVAVLRMHTVLNAVLAVMGLGLAVLAGWMVA</sequence>
<name>A0A921GPC2_9MICO</name>
<evidence type="ECO:0000256" key="1">
    <source>
        <dbReference type="SAM" id="Phobius"/>
    </source>
</evidence>
<reference evidence="3" key="2">
    <citation type="submission" date="2021-09" db="EMBL/GenBank/DDBJ databases">
        <authorList>
            <person name="Gilroy R."/>
        </authorList>
    </citation>
    <scope>NUCLEOTIDE SEQUENCE</scope>
    <source>
        <strain evidence="3">1647</strain>
    </source>
</reference>
<dbReference type="GO" id="GO:0000270">
    <property type="term" value="P:peptidoglycan metabolic process"/>
    <property type="evidence" value="ECO:0007669"/>
    <property type="project" value="TreeGrafter"/>
</dbReference>
<evidence type="ECO:0000259" key="2">
    <source>
        <dbReference type="Pfam" id="PF02698"/>
    </source>
</evidence>
<dbReference type="InterPro" id="IPR003848">
    <property type="entry name" value="DUF218"/>
</dbReference>